<dbReference type="SUPFAM" id="SSF51735">
    <property type="entry name" value="NAD(P)-binding Rossmann-fold domains"/>
    <property type="match status" value="1"/>
</dbReference>
<dbReference type="RefSeq" id="WP_128951206.1">
    <property type="nucleotide sequence ID" value="NZ_CP030053.1"/>
</dbReference>
<dbReference type="InterPro" id="IPR036291">
    <property type="entry name" value="NAD(P)-bd_dom_sf"/>
</dbReference>
<sequence length="342" mass="37551">MKCIVTGGAGFIGSHLVDRLLDDGHEVIALDNFVIGRPENLASRATSSRLKVVRADVTDLEQIRPYFSGIDWVFHLAALADIVPSIESPIPYHRANVDGTVNVLEAARHAGVRRFVYAASSSCYGIPDVYPTPEGADIRPMYPYALTKNLGEQCVMHWCQVYKLPAVALRLFNVYGPRHRTTGTYGAVFGVFMAQKLAGKPFTVVGDGEQTRDFTFVSDVADAFVTAARSDISHEVFNVGSDNTYSVNRLVELLGGDKVHIPKRPGEPDCTYADITKIKRVLKWTPKVKFEEGVATMLTSMDQYKDAPLWTVDKIADATKDWFKYLGDDSGAAPGKPQEASG</sequence>
<evidence type="ECO:0000259" key="1">
    <source>
        <dbReference type="Pfam" id="PF01370"/>
    </source>
</evidence>
<dbReference type="PANTHER" id="PTHR43245:SF13">
    <property type="entry name" value="UDP-D-APIOSE_UDP-D-XYLOSE SYNTHASE 2"/>
    <property type="match status" value="1"/>
</dbReference>
<protein>
    <submittedName>
        <fullName evidence="2">NAD-dependent dehydratase</fullName>
    </submittedName>
</protein>
<dbReference type="Proteomes" id="UP000288972">
    <property type="component" value="Chromosome"/>
</dbReference>
<dbReference type="Gene3D" id="3.90.25.10">
    <property type="entry name" value="UDP-galactose 4-epimerase, domain 1"/>
    <property type="match status" value="1"/>
</dbReference>
<name>A0AAE5X0H0_9BRAD</name>
<accession>A0AAE5X0H0</accession>
<dbReference type="Gene3D" id="3.40.50.720">
    <property type="entry name" value="NAD(P)-binding Rossmann-like Domain"/>
    <property type="match status" value="1"/>
</dbReference>
<dbReference type="EMBL" id="CP030053">
    <property type="protein sequence ID" value="QAU46440.1"/>
    <property type="molecule type" value="Genomic_DNA"/>
</dbReference>
<evidence type="ECO:0000313" key="2">
    <source>
        <dbReference type="EMBL" id="QAU46440.1"/>
    </source>
</evidence>
<feature type="domain" description="NAD-dependent epimerase/dehydratase" evidence="1">
    <location>
        <begin position="4"/>
        <end position="240"/>
    </location>
</feature>
<organism evidence="2 3">
    <name type="scientific">Bradyrhizobium guangzhouense</name>
    <dbReference type="NCBI Taxonomy" id="1325095"/>
    <lineage>
        <taxon>Bacteria</taxon>
        <taxon>Pseudomonadati</taxon>
        <taxon>Pseudomonadota</taxon>
        <taxon>Alphaproteobacteria</taxon>
        <taxon>Hyphomicrobiales</taxon>
        <taxon>Nitrobacteraceae</taxon>
        <taxon>Bradyrhizobium</taxon>
    </lineage>
</organism>
<dbReference type="Pfam" id="PF01370">
    <property type="entry name" value="Epimerase"/>
    <property type="match status" value="1"/>
</dbReference>
<dbReference type="InterPro" id="IPR050177">
    <property type="entry name" value="Lipid_A_modif_metabolic_enz"/>
</dbReference>
<evidence type="ECO:0000313" key="3">
    <source>
        <dbReference type="Proteomes" id="UP000288972"/>
    </source>
</evidence>
<reference evidence="2 3" key="1">
    <citation type="submission" date="2018-06" db="EMBL/GenBank/DDBJ databases">
        <title>Comparative genomics of rhizobia nodulating Arachis hypogaea in China.</title>
        <authorList>
            <person name="Li Y."/>
        </authorList>
    </citation>
    <scope>NUCLEOTIDE SEQUENCE [LARGE SCALE GENOMIC DNA]</scope>
    <source>
        <strain evidence="2 3">CCBAU 51670</strain>
    </source>
</reference>
<gene>
    <name evidence="2" type="ORF">XH91_14430</name>
</gene>
<dbReference type="AlphaFoldDB" id="A0AAE5X0H0"/>
<proteinExistence type="predicted"/>
<dbReference type="KEGG" id="bgz:XH91_14430"/>
<dbReference type="InterPro" id="IPR001509">
    <property type="entry name" value="Epimerase_deHydtase"/>
</dbReference>
<dbReference type="CDD" id="cd05256">
    <property type="entry name" value="UDP_AE_SDR_e"/>
    <property type="match status" value="1"/>
</dbReference>
<dbReference type="PANTHER" id="PTHR43245">
    <property type="entry name" value="BIFUNCTIONAL POLYMYXIN RESISTANCE PROTEIN ARNA"/>
    <property type="match status" value="1"/>
</dbReference>